<accession>A0A8J2STC1</accession>
<evidence type="ECO:0000259" key="2">
    <source>
        <dbReference type="Pfam" id="PF09758"/>
    </source>
</evidence>
<proteinExistence type="predicted"/>
<evidence type="ECO:0000313" key="4">
    <source>
        <dbReference type="Proteomes" id="UP000789595"/>
    </source>
</evidence>
<gene>
    <name evidence="3" type="ORF">PECAL_3P24680</name>
</gene>
<dbReference type="GO" id="GO:0006914">
    <property type="term" value="P:autophagy"/>
    <property type="evidence" value="ECO:0007669"/>
    <property type="project" value="UniProtKB-KW"/>
</dbReference>
<dbReference type="PANTHER" id="PTHR21481">
    <property type="entry name" value="PROTEIN CLEC16A"/>
    <property type="match status" value="1"/>
</dbReference>
<name>A0A8J2STC1_9STRA</name>
<dbReference type="InterPro" id="IPR019155">
    <property type="entry name" value="CLEC16A/TT9_N"/>
</dbReference>
<dbReference type="GO" id="GO:0005794">
    <property type="term" value="C:Golgi apparatus"/>
    <property type="evidence" value="ECO:0007669"/>
    <property type="project" value="TreeGrafter"/>
</dbReference>
<protein>
    <recommendedName>
        <fullName evidence="2">FPL domain-containing protein</fullName>
    </recommendedName>
</protein>
<reference evidence="3" key="1">
    <citation type="submission" date="2021-11" db="EMBL/GenBank/DDBJ databases">
        <authorList>
            <consortium name="Genoscope - CEA"/>
            <person name="William W."/>
        </authorList>
    </citation>
    <scope>NUCLEOTIDE SEQUENCE</scope>
</reference>
<evidence type="ECO:0000313" key="3">
    <source>
        <dbReference type="EMBL" id="CAH0372469.1"/>
    </source>
</evidence>
<evidence type="ECO:0000256" key="1">
    <source>
        <dbReference type="ARBA" id="ARBA00023006"/>
    </source>
</evidence>
<dbReference type="EMBL" id="CAKKNE010000003">
    <property type="protein sequence ID" value="CAH0372469.1"/>
    <property type="molecule type" value="Genomic_DNA"/>
</dbReference>
<feature type="domain" description="FPL" evidence="2">
    <location>
        <begin position="45"/>
        <end position="168"/>
    </location>
</feature>
<sequence>MASLERSLGEACDRLDALYRVRQRSRRVLKPGTRWEEDCGNVIGRVAALVARGEAAEREQVFDLFAERRVLQVMAALGREGPVSVKQRVLRACALLAQNIRRQQALYLLLSSPAIDAILRDAPAFLDDDETRCVFVALLKTLSVRLDATTVQFFVSDDRAFPLHDAAVGALEKIGEEPFGTPERAGCLATLLHCWGVDDANARRACAGRAPDALNAVGRALARAFHAAVDALDDAYLLQGGAAEIEDLATFLRDAAASNTPAASHAAHDTASAVAAFLAATVVGGPAPPERALGAVAWIRVATASQVAKNATAETVLRAVPGALVAGDSGAALAAALACRDAALATPPDGLMTALTTRAFAADTPPALRAACASAAAALAGATEGGDENARGALLGRVDLVLRGGGADEDGALAAWAAVEVAAAFAAINGVVPPPAPQPPPG</sequence>
<dbReference type="GO" id="GO:0007034">
    <property type="term" value="P:vacuolar transport"/>
    <property type="evidence" value="ECO:0007669"/>
    <property type="project" value="TreeGrafter"/>
</dbReference>
<dbReference type="GO" id="GO:1901096">
    <property type="term" value="P:regulation of autophagosome maturation"/>
    <property type="evidence" value="ECO:0007669"/>
    <property type="project" value="TreeGrafter"/>
</dbReference>
<dbReference type="Pfam" id="PF09758">
    <property type="entry name" value="FPL"/>
    <property type="match status" value="1"/>
</dbReference>
<keyword evidence="4" id="KW-1185">Reference proteome</keyword>
<dbReference type="InterPro" id="IPR039272">
    <property type="entry name" value="CLEC16A/TT9"/>
</dbReference>
<dbReference type="GO" id="GO:0005770">
    <property type="term" value="C:late endosome"/>
    <property type="evidence" value="ECO:0007669"/>
    <property type="project" value="TreeGrafter"/>
</dbReference>
<keyword evidence="1" id="KW-0072">Autophagy</keyword>
<dbReference type="Proteomes" id="UP000789595">
    <property type="component" value="Unassembled WGS sequence"/>
</dbReference>
<dbReference type="PANTHER" id="PTHR21481:SF0">
    <property type="entry name" value="PROTEIN CLEC16A"/>
    <property type="match status" value="1"/>
</dbReference>
<dbReference type="GO" id="GO:0016197">
    <property type="term" value="P:endosomal transport"/>
    <property type="evidence" value="ECO:0007669"/>
    <property type="project" value="TreeGrafter"/>
</dbReference>
<dbReference type="AlphaFoldDB" id="A0A8J2STC1"/>
<comment type="caution">
    <text evidence="3">The sequence shown here is derived from an EMBL/GenBank/DDBJ whole genome shotgun (WGS) entry which is preliminary data.</text>
</comment>
<dbReference type="OrthoDB" id="197594at2759"/>
<organism evidence="3 4">
    <name type="scientific">Pelagomonas calceolata</name>
    <dbReference type="NCBI Taxonomy" id="35677"/>
    <lineage>
        <taxon>Eukaryota</taxon>
        <taxon>Sar</taxon>
        <taxon>Stramenopiles</taxon>
        <taxon>Ochrophyta</taxon>
        <taxon>Pelagophyceae</taxon>
        <taxon>Pelagomonadales</taxon>
        <taxon>Pelagomonadaceae</taxon>
        <taxon>Pelagomonas</taxon>
    </lineage>
</organism>